<dbReference type="AlphaFoldDB" id="O86208"/>
<reference evidence="1" key="1">
    <citation type="submission" date="2000-07" db="EMBL/GenBank/DDBJ databases">
        <authorList>
            <person name="Duez C.M.M.J."/>
        </authorList>
    </citation>
    <scope>NUCLEOTIDE SEQUENCE</scope>
    <source>
        <strain evidence="1">JH 2-2r</strain>
    </source>
</reference>
<proteinExistence type="predicted"/>
<dbReference type="EMBL" id="Y17797">
    <property type="protein sequence ID" value="CAA76856.1"/>
    <property type="molecule type" value="Genomic_DNA"/>
</dbReference>
<protein>
    <submittedName>
        <fullName evidence="1">Uncharacterized protein</fullName>
    </submittedName>
</protein>
<sequence length="163" mass="17946">MTSFSYFNPELDLEIAFPLEKETVTVAPKSPSKFFIQIKVSFFSPLIFVEVIPVGSPKSFLACSSEYEPSVAMLFTWSAVTLSCFATFKPLTDLLAALPSENETVIDARRSPPLTFVQDRVVVEMPWISVVEEEAGSPKIAFTSSSVEPPSLLFIISPTLILS</sequence>
<organism evidence="1">
    <name type="scientific">Enterococcus faecalis</name>
    <name type="common">Streptococcus faecalis</name>
    <dbReference type="NCBI Taxonomy" id="1351"/>
    <lineage>
        <taxon>Bacteria</taxon>
        <taxon>Bacillati</taxon>
        <taxon>Bacillota</taxon>
        <taxon>Bacilli</taxon>
        <taxon>Lactobacillales</taxon>
        <taxon>Enterococcaceae</taxon>
        <taxon>Enterococcus</taxon>
    </lineage>
</organism>
<evidence type="ECO:0000313" key="1">
    <source>
        <dbReference type="EMBL" id="CAA76856.1"/>
    </source>
</evidence>
<name>O86208_ENTFL</name>
<accession>O86208</accession>
<reference evidence="1" key="2">
    <citation type="journal article" name="Antimicrob. Agents Chemother.">
        <title>Apparent lack of control of a psr-like gene on the low-affinity PBP4 synthesis in Enterococcus faecalis JH2-2.</title>
        <authorList>
            <person name="Duez C."/>
            <person name="Zorzi W."/>
            <person name="Sapunaric F."/>
            <person name="Amoroso A."/>
            <person name="Thamm I."/>
            <person name="Coyette J."/>
        </authorList>
    </citation>
    <scope>NUCLEOTIDE SEQUENCE</scope>
    <source>
        <strain evidence="1">JH 2-2r</strain>
    </source>
</reference>